<keyword evidence="1" id="KW-1133">Transmembrane helix</keyword>
<accession>A0AAV5CQ40</accession>
<proteinExistence type="predicted"/>
<organism evidence="2 3">
    <name type="scientific">Eleusine coracana subsp. coracana</name>
    <dbReference type="NCBI Taxonomy" id="191504"/>
    <lineage>
        <taxon>Eukaryota</taxon>
        <taxon>Viridiplantae</taxon>
        <taxon>Streptophyta</taxon>
        <taxon>Embryophyta</taxon>
        <taxon>Tracheophyta</taxon>
        <taxon>Spermatophyta</taxon>
        <taxon>Magnoliopsida</taxon>
        <taxon>Liliopsida</taxon>
        <taxon>Poales</taxon>
        <taxon>Poaceae</taxon>
        <taxon>PACMAD clade</taxon>
        <taxon>Chloridoideae</taxon>
        <taxon>Cynodonteae</taxon>
        <taxon>Eleusininae</taxon>
        <taxon>Eleusine</taxon>
    </lineage>
</organism>
<keyword evidence="1" id="KW-0472">Membrane</keyword>
<evidence type="ECO:0000313" key="3">
    <source>
        <dbReference type="Proteomes" id="UP001054889"/>
    </source>
</evidence>
<evidence type="ECO:0000256" key="1">
    <source>
        <dbReference type="SAM" id="Phobius"/>
    </source>
</evidence>
<reference evidence="2" key="2">
    <citation type="submission" date="2021-12" db="EMBL/GenBank/DDBJ databases">
        <title>Resequencing data analysis of finger millet.</title>
        <authorList>
            <person name="Hatakeyama M."/>
            <person name="Aluri S."/>
            <person name="Balachadran M.T."/>
            <person name="Sivarajan S.R."/>
            <person name="Poveda L."/>
            <person name="Shimizu-Inatsugi R."/>
            <person name="Schlapbach R."/>
            <person name="Sreeman S.M."/>
            <person name="Shimizu K.K."/>
        </authorList>
    </citation>
    <scope>NUCLEOTIDE SEQUENCE</scope>
</reference>
<name>A0AAV5CQ40_ELECO</name>
<protein>
    <submittedName>
        <fullName evidence="2">Uncharacterized protein</fullName>
    </submittedName>
</protein>
<feature type="transmembrane region" description="Helical" evidence="1">
    <location>
        <begin position="36"/>
        <end position="61"/>
    </location>
</feature>
<keyword evidence="3" id="KW-1185">Reference proteome</keyword>
<dbReference type="Proteomes" id="UP001054889">
    <property type="component" value="Unassembled WGS sequence"/>
</dbReference>
<feature type="transmembrane region" description="Helical" evidence="1">
    <location>
        <begin position="82"/>
        <end position="104"/>
    </location>
</feature>
<comment type="caution">
    <text evidence="2">The sequence shown here is derived from an EMBL/GenBank/DDBJ whole genome shotgun (WGS) entry which is preliminary data.</text>
</comment>
<dbReference type="AlphaFoldDB" id="A0AAV5CQ40"/>
<keyword evidence="1" id="KW-0812">Transmembrane</keyword>
<dbReference type="EMBL" id="BQKI01000008">
    <property type="protein sequence ID" value="GJN00647.1"/>
    <property type="molecule type" value="Genomic_DNA"/>
</dbReference>
<gene>
    <name evidence="2" type="primary">ga17843</name>
    <name evidence="2" type="ORF">PR202_ga17843</name>
</gene>
<evidence type="ECO:0000313" key="2">
    <source>
        <dbReference type="EMBL" id="GJN00647.1"/>
    </source>
</evidence>
<sequence length="119" mass="11755">MADLPVQLVIVLALGGAVVGGPEALRLLLDVTGRSLAADVMIAVFLIFAVTALVLGTMLLARYVSVAETNDAAPLQPGTARLAMVTLAVALAVVVFVAACLVAIPSGGLGGAARSCSAA</sequence>
<reference evidence="2" key="1">
    <citation type="journal article" date="2018" name="DNA Res.">
        <title>Multiple hybrid de novo genome assembly of finger millet, an orphan allotetraploid crop.</title>
        <authorList>
            <person name="Hatakeyama M."/>
            <person name="Aluri S."/>
            <person name="Balachadran M.T."/>
            <person name="Sivarajan S.R."/>
            <person name="Patrignani A."/>
            <person name="Gruter S."/>
            <person name="Poveda L."/>
            <person name="Shimizu-Inatsugi R."/>
            <person name="Baeten J."/>
            <person name="Francoijs K.J."/>
            <person name="Nataraja K.N."/>
            <person name="Reddy Y.A.N."/>
            <person name="Phadnis S."/>
            <person name="Ravikumar R.L."/>
            <person name="Schlapbach R."/>
            <person name="Sreeman S.M."/>
            <person name="Shimizu K.K."/>
        </authorList>
    </citation>
    <scope>NUCLEOTIDE SEQUENCE</scope>
</reference>